<evidence type="ECO:0000256" key="4">
    <source>
        <dbReference type="ARBA" id="ARBA00022676"/>
    </source>
</evidence>
<dbReference type="SUPFAM" id="SSF53448">
    <property type="entry name" value="Nucleotide-diphospho-sugar transferases"/>
    <property type="match status" value="1"/>
</dbReference>
<evidence type="ECO:0000256" key="6">
    <source>
        <dbReference type="ARBA" id="ARBA00022692"/>
    </source>
</evidence>
<comment type="pathway">
    <text evidence="2">Lipid metabolism; sphingolipid metabolism.</text>
</comment>
<evidence type="ECO:0000256" key="5">
    <source>
        <dbReference type="ARBA" id="ARBA00022679"/>
    </source>
</evidence>
<protein>
    <submittedName>
        <fullName evidence="10">Glycosyltransferase</fullName>
        <ecNumber evidence="10">2.4.-.-</ecNumber>
    </submittedName>
</protein>
<evidence type="ECO:0000313" key="11">
    <source>
        <dbReference type="Proteomes" id="UP000681594"/>
    </source>
</evidence>
<evidence type="ECO:0000256" key="1">
    <source>
        <dbReference type="ARBA" id="ARBA00004141"/>
    </source>
</evidence>
<keyword evidence="8 9" id="KW-0472">Membrane</keyword>
<proteinExistence type="predicted"/>
<organism evidence="10 11">
    <name type="scientific">Pararoseomonas baculiformis</name>
    <dbReference type="NCBI Taxonomy" id="2820812"/>
    <lineage>
        <taxon>Bacteria</taxon>
        <taxon>Pseudomonadati</taxon>
        <taxon>Pseudomonadota</taxon>
        <taxon>Alphaproteobacteria</taxon>
        <taxon>Acetobacterales</taxon>
        <taxon>Acetobacteraceae</taxon>
        <taxon>Pararoseomonas</taxon>
    </lineage>
</organism>
<evidence type="ECO:0000256" key="8">
    <source>
        <dbReference type="ARBA" id="ARBA00023136"/>
    </source>
</evidence>
<evidence type="ECO:0000313" key="10">
    <source>
        <dbReference type="EMBL" id="MBP0444368.1"/>
    </source>
</evidence>
<dbReference type="Proteomes" id="UP000681594">
    <property type="component" value="Unassembled WGS sequence"/>
</dbReference>
<sequence length="387" mass="42216">MTFAVWAGAACAALTAVNLASIGLAWSRLRPSRMPAAALGATPPVTIIRPVCGIESYIEETLGTSFALAYPEYEVLFCVEREDDPVVPLVRRLIAAHPGVPARLLVGEDRISANPKLNNCVKGWREARHDWVVLADSNVLMPPDYLQRLLEAWRPETGLVCSTPLGVRPGNLWAQVECAFLNTLQARWQYAGERLGLGFAQGKSMLWQRQFLDARGGIHALAAEIAEDAAATKLVRAAGRHVHLVHSPFEQPLGERSGKQVWDRQLRWARLRRVTFPLFFAPELLSGGAVPLALGIAAALAGGVNMPLAALGVLAAWYGPEMALAARKGWPLSWKLVLAFLIRDAIIPAMWAAAWRTGRTVWRGNAMRIRFSRLDAPAPEPEAATPG</sequence>
<accession>A0ABS4ACX9</accession>
<feature type="transmembrane region" description="Helical" evidence="9">
    <location>
        <begin position="306"/>
        <end position="324"/>
    </location>
</feature>
<evidence type="ECO:0000256" key="7">
    <source>
        <dbReference type="ARBA" id="ARBA00022989"/>
    </source>
</evidence>
<feature type="transmembrane region" description="Helical" evidence="9">
    <location>
        <begin position="274"/>
        <end position="300"/>
    </location>
</feature>
<evidence type="ECO:0000256" key="9">
    <source>
        <dbReference type="SAM" id="Phobius"/>
    </source>
</evidence>
<comment type="caution">
    <text evidence="10">The sequence shown here is derived from an EMBL/GenBank/DDBJ whole genome shotgun (WGS) entry which is preliminary data.</text>
</comment>
<dbReference type="CDD" id="cd02520">
    <property type="entry name" value="Glucosylceramide_synthase"/>
    <property type="match status" value="1"/>
</dbReference>
<dbReference type="EC" id="2.4.-.-" evidence="10"/>
<dbReference type="Gene3D" id="3.90.550.10">
    <property type="entry name" value="Spore Coat Polysaccharide Biosynthesis Protein SpsA, Chain A"/>
    <property type="match status" value="1"/>
</dbReference>
<keyword evidence="11" id="KW-1185">Reference proteome</keyword>
<feature type="transmembrane region" description="Helical" evidence="9">
    <location>
        <begin position="336"/>
        <end position="355"/>
    </location>
</feature>
<dbReference type="InterPro" id="IPR029044">
    <property type="entry name" value="Nucleotide-diphossugar_trans"/>
</dbReference>
<dbReference type="GO" id="GO:0016757">
    <property type="term" value="F:glycosyltransferase activity"/>
    <property type="evidence" value="ECO:0007669"/>
    <property type="project" value="UniProtKB-KW"/>
</dbReference>
<name>A0ABS4ACX9_9PROT</name>
<keyword evidence="6 9" id="KW-0812">Transmembrane</keyword>
<keyword evidence="7 9" id="KW-1133">Transmembrane helix</keyword>
<evidence type="ECO:0000256" key="3">
    <source>
        <dbReference type="ARBA" id="ARBA00004991"/>
    </source>
</evidence>
<reference evidence="10 11" key="1">
    <citation type="submission" date="2021-03" db="EMBL/GenBank/DDBJ databases">
        <authorList>
            <person name="So Y."/>
        </authorList>
    </citation>
    <scope>NUCLEOTIDE SEQUENCE [LARGE SCALE GENOMIC DNA]</scope>
    <source>
        <strain evidence="10 11">SSH11</strain>
    </source>
</reference>
<feature type="transmembrane region" description="Helical" evidence="9">
    <location>
        <begin position="6"/>
        <end position="26"/>
    </location>
</feature>
<dbReference type="PANTHER" id="PTHR12726:SF0">
    <property type="entry name" value="CERAMIDE GLUCOSYLTRANSFERASE"/>
    <property type="match status" value="1"/>
</dbReference>
<keyword evidence="5 10" id="KW-0808">Transferase</keyword>
<comment type="pathway">
    <text evidence="3">Sphingolipid metabolism.</text>
</comment>
<dbReference type="Pfam" id="PF13506">
    <property type="entry name" value="Glyco_transf_21"/>
    <property type="match status" value="1"/>
</dbReference>
<gene>
    <name evidence="10" type="ORF">J8J14_06205</name>
</gene>
<dbReference type="PANTHER" id="PTHR12726">
    <property type="entry name" value="CERAMIDE GLUCOSYLTRANSFERASE"/>
    <property type="match status" value="1"/>
</dbReference>
<dbReference type="RefSeq" id="WP_209378610.1">
    <property type="nucleotide sequence ID" value="NZ_JAGIZB010000005.1"/>
</dbReference>
<dbReference type="InterPro" id="IPR025993">
    <property type="entry name" value="Ceramide_glucosylTrfase"/>
</dbReference>
<evidence type="ECO:0000256" key="2">
    <source>
        <dbReference type="ARBA" id="ARBA00004760"/>
    </source>
</evidence>
<keyword evidence="4 10" id="KW-0328">Glycosyltransferase</keyword>
<comment type="subcellular location">
    <subcellularLocation>
        <location evidence="1">Membrane</location>
        <topology evidence="1">Multi-pass membrane protein</topology>
    </subcellularLocation>
</comment>
<dbReference type="EMBL" id="JAGIZB010000005">
    <property type="protein sequence ID" value="MBP0444368.1"/>
    <property type="molecule type" value="Genomic_DNA"/>
</dbReference>